<gene>
    <name evidence="3" type="ORF">QQ91_0012385</name>
</gene>
<comment type="caution">
    <text evidence="3">The sequence shown here is derived from an EMBL/GenBank/DDBJ whole genome shotgun (WGS) entry which is preliminary data.</text>
</comment>
<dbReference type="PANTHER" id="PTHR30336:SF4">
    <property type="entry name" value="ENVELOPE BIOGENESIS FACTOR ELYC"/>
    <property type="match status" value="1"/>
</dbReference>
<evidence type="ECO:0000313" key="4">
    <source>
        <dbReference type="Proteomes" id="UP000031561"/>
    </source>
</evidence>
<dbReference type="InterPro" id="IPR014729">
    <property type="entry name" value="Rossmann-like_a/b/a_fold"/>
</dbReference>
<dbReference type="InterPro" id="IPR003848">
    <property type="entry name" value="DUF218"/>
</dbReference>
<dbReference type="Pfam" id="PF02698">
    <property type="entry name" value="DUF218"/>
    <property type="match status" value="1"/>
</dbReference>
<reference evidence="3 4" key="1">
    <citation type="journal article" date="2015" name="Genome Announc.">
        <title>Draft Genome Sequence of Filamentous Marine Cyanobacterium Lyngbya confervoides Strain BDU141951.</title>
        <authorList>
            <person name="Chandrababunaidu M.M."/>
            <person name="Sen D."/>
            <person name="Tripathy S."/>
        </authorList>
    </citation>
    <scope>NUCLEOTIDE SEQUENCE [LARGE SCALE GENOMIC DNA]</scope>
    <source>
        <strain evidence="3 4">BDU141951</strain>
    </source>
</reference>
<dbReference type="AlphaFoldDB" id="A0ABD4T473"/>
<feature type="transmembrane region" description="Helical" evidence="1">
    <location>
        <begin position="15"/>
        <end position="34"/>
    </location>
</feature>
<feature type="domain" description="DUF218" evidence="2">
    <location>
        <begin position="82"/>
        <end position="254"/>
    </location>
</feature>
<sequence>MGEFLLFLSKLLPLALYPLGLTSLLLIFAIANFWSRPRRAAVALVLALTVLIISASNLMAEALLYSLERQNPPLVNPPRASAIVVLGGSTYPPTPPRQGPEVNEAGDRILYAARLYREGRAPKVILSGGRIAWKGGGQAEAIDMQTLMATMGVPTEAVILEPDSLNTYENARNVRELLQRSGIRGKLLLVTSASHMPRAKAIFLKQGMTVIPAPTDFLVETQRPKKQFQEQLLDLLPDSLALDRTTRALKEYVGWAIYRLRGWL</sequence>
<evidence type="ECO:0000259" key="2">
    <source>
        <dbReference type="Pfam" id="PF02698"/>
    </source>
</evidence>
<keyword evidence="4" id="KW-1185">Reference proteome</keyword>
<dbReference type="InterPro" id="IPR051599">
    <property type="entry name" value="Cell_Envelope_Assoc"/>
</dbReference>
<dbReference type="EMBL" id="JTHE03000066">
    <property type="protein sequence ID" value="MCM1983616.1"/>
    <property type="molecule type" value="Genomic_DNA"/>
</dbReference>
<accession>A0ABD4T473</accession>
<dbReference type="CDD" id="cd06259">
    <property type="entry name" value="YdcF-like"/>
    <property type="match status" value="1"/>
</dbReference>
<evidence type="ECO:0000313" key="3">
    <source>
        <dbReference type="EMBL" id="MCM1983616.1"/>
    </source>
</evidence>
<keyword evidence="1" id="KW-1133">Transmembrane helix</keyword>
<protein>
    <submittedName>
        <fullName evidence="3">YdcF family protein</fullName>
    </submittedName>
</protein>
<proteinExistence type="predicted"/>
<name>A0ABD4T473_9CYAN</name>
<feature type="transmembrane region" description="Helical" evidence="1">
    <location>
        <begin position="41"/>
        <end position="67"/>
    </location>
</feature>
<evidence type="ECO:0000256" key="1">
    <source>
        <dbReference type="SAM" id="Phobius"/>
    </source>
</evidence>
<keyword evidence="1" id="KW-0812">Transmembrane</keyword>
<dbReference type="Gene3D" id="3.40.50.620">
    <property type="entry name" value="HUPs"/>
    <property type="match status" value="1"/>
</dbReference>
<keyword evidence="1" id="KW-0472">Membrane</keyword>
<dbReference type="Proteomes" id="UP000031561">
    <property type="component" value="Unassembled WGS sequence"/>
</dbReference>
<dbReference type="PANTHER" id="PTHR30336">
    <property type="entry name" value="INNER MEMBRANE PROTEIN, PROBABLE PERMEASE"/>
    <property type="match status" value="1"/>
</dbReference>
<dbReference type="RefSeq" id="WP_166282505.1">
    <property type="nucleotide sequence ID" value="NZ_JTHE03000066.1"/>
</dbReference>
<organism evidence="3 4">
    <name type="scientific">Lyngbya confervoides BDU141951</name>
    <dbReference type="NCBI Taxonomy" id="1574623"/>
    <lineage>
        <taxon>Bacteria</taxon>
        <taxon>Bacillati</taxon>
        <taxon>Cyanobacteriota</taxon>
        <taxon>Cyanophyceae</taxon>
        <taxon>Oscillatoriophycideae</taxon>
        <taxon>Oscillatoriales</taxon>
        <taxon>Microcoleaceae</taxon>
        <taxon>Lyngbya</taxon>
    </lineage>
</organism>